<evidence type="ECO:0000256" key="1">
    <source>
        <dbReference type="SAM" id="Phobius"/>
    </source>
</evidence>
<proteinExistence type="predicted"/>
<keyword evidence="1" id="KW-1133">Transmembrane helix</keyword>
<keyword evidence="1" id="KW-0812">Transmembrane</keyword>
<keyword evidence="3" id="KW-1185">Reference proteome</keyword>
<accession>A0ABQ1MXF6</accession>
<protein>
    <submittedName>
        <fullName evidence="2">Uncharacterized protein</fullName>
    </submittedName>
</protein>
<feature type="transmembrane region" description="Helical" evidence="1">
    <location>
        <begin position="72"/>
        <end position="94"/>
    </location>
</feature>
<sequence>MLIEKRSQITISLTTIRRIWKPDYAGTPQPGTLDALAKFLEYEGWLEFTEKHQKAGIKVSSSNKLQRKNWKVITYATISIASVICIILGINAVATTSNQSSSNASLSVKYASPINVPNTVIFNYNLNGIQADSFFIQQSWNKFRRERVSKSDTILTSTYYYPGAHQASLIANDKVIAQAKVLIKTDEWIALARADMSDENPTYIDVESHKPEGIFTVTEKQLQKYNLSLDPNLLLCYYYVNSFKGLDKDNFRLKVRVKSDSVMSLACPKISIMILGTEDMHMIPLTFPGCIGSVNLKIADKLFKGKHTDLSSFGASVYNWNLVEITLINGEYKILLNGQEVYSIHTEQSIGEVIGLNINFTGSGSMGFVELSNSKTNKTVYFEDFKEDKRAPQL</sequence>
<name>A0ABQ1MXF6_9BACT</name>
<comment type="caution">
    <text evidence="2">The sequence shown here is derived from an EMBL/GenBank/DDBJ whole genome shotgun (WGS) entry which is preliminary data.</text>
</comment>
<evidence type="ECO:0000313" key="2">
    <source>
        <dbReference type="EMBL" id="GGC48915.1"/>
    </source>
</evidence>
<gene>
    <name evidence="2" type="ORF">GCM10011506_38210</name>
</gene>
<dbReference type="EMBL" id="BMEC01000013">
    <property type="protein sequence ID" value="GGC48915.1"/>
    <property type="molecule type" value="Genomic_DNA"/>
</dbReference>
<reference evidence="3" key="1">
    <citation type="journal article" date="2019" name="Int. J. Syst. Evol. Microbiol.">
        <title>The Global Catalogue of Microorganisms (GCM) 10K type strain sequencing project: providing services to taxonomists for standard genome sequencing and annotation.</title>
        <authorList>
            <consortium name="The Broad Institute Genomics Platform"/>
            <consortium name="The Broad Institute Genome Sequencing Center for Infectious Disease"/>
            <person name="Wu L."/>
            <person name="Ma J."/>
        </authorList>
    </citation>
    <scope>NUCLEOTIDE SEQUENCE [LARGE SCALE GENOMIC DNA]</scope>
    <source>
        <strain evidence="3">CGMCC 1.10832</strain>
    </source>
</reference>
<organism evidence="2 3">
    <name type="scientific">Marivirga lumbricoides</name>
    <dbReference type="NCBI Taxonomy" id="1046115"/>
    <lineage>
        <taxon>Bacteria</taxon>
        <taxon>Pseudomonadati</taxon>
        <taxon>Bacteroidota</taxon>
        <taxon>Cytophagia</taxon>
        <taxon>Cytophagales</taxon>
        <taxon>Marivirgaceae</taxon>
        <taxon>Marivirga</taxon>
    </lineage>
</organism>
<keyword evidence="1" id="KW-0472">Membrane</keyword>
<dbReference type="Proteomes" id="UP000636010">
    <property type="component" value="Unassembled WGS sequence"/>
</dbReference>
<evidence type="ECO:0000313" key="3">
    <source>
        <dbReference type="Proteomes" id="UP000636010"/>
    </source>
</evidence>